<dbReference type="HOGENOM" id="CLU_542044_0_0_1"/>
<organism evidence="2 3">
    <name type="scientific">Trichosporon asahii var. asahii (strain CBS 8904)</name>
    <name type="common">Yeast</name>
    <dbReference type="NCBI Taxonomy" id="1220162"/>
    <lineage>
        <taxon>Eukaryota</taxon>
        <taxon>Fungi</taxon>
        <taxon>Dikarya</taxon>
        <taxon>Basidiomycota</taxon>
        <taxon>Agaricomycotina</taxon>
        <taxon>Tremellomycetes</taxon>
        <taxon>Trichosporonales</taxon>
        <taxon>Trichosporonaceae</taxon>
        <taxon>Trichosporon</taxon>
    </lineage>
</organism>
<protein>
    <recommendedName>
        <fullName evidence="1">F-box domain-containing protein</fullName>
    </recommendedName>
</protein>
<dbReference type="Proteomes" id="UP000006757">
    <property type="component" value="Unassembled WGS sequence"/>
</dbReference>
<accession>K1VU99</accession>
<reference evidence="2 3" key="1">
    <citation type="journal article" date="2012" name="Eukaryot. Cell">
        <title>Genome sequence of the Trichosporon asahii environmental strain CBS 8904.</title>
        <authorList>
            <person name="Yang R.Y."/>
            <person name="Li H.T."/>
            <person name="Zhu H."/>
            <person name="Zhou G.P."/>
            <person name="Wang M."/>
            <person name="Wang L."/>
        </authorList>
    </citation>
    <scope>NUCLEOTIDE SEQUENCE [LARGE SCALE GENOMIC DNA]</scope>
    <source>
        <strain evidence="2 3">CBS 8904</strain>
    </source>
</reference>
<dbReference type="AlphaFoldDB" id="K1VU99"/>
<dbReference type="InterPro" id="IPR001810">
    <property type="entry name" value="F-box_dom"/>
</dbReference>
<dbReference type="EMBL" id="AMBO01000268">
    <property type="protein sequence ID" value="EKD03097.1"/>
    <property type="molecule type" value="Genomic_DNA"/>
</dbReference>
<sequence>MITINHSYYPHVVDLIFDHAPPASLLAMAKTCRNWRRRSLDLFYHVKNPRVIKAPIVRHVSIENPLLGRISLSKGELVLLKGCKVLDITSRERRWRPWYLPNLETVRYHEGLAKLPRTHARRAVFRNHLPPFSRFLYKVKQTKQIVIYISKERGRLYWHKQALEHFPSAEQLVFIFDDDNANNNRALSEGTSSHVNRFDMDYDLLKTVKHVVVAAVQKKIRVMLVGTERWIVETFNVLKLGVERVYERYGDNLDIYRSISLSTLDVYRGFVGEEQWAVMTDWSGTLTPYRLRLTVHFTLHQSTMVIIDHSTFPHIIESIWSYVEEDDYAAKAVMAKTCREWRQWALHAFHHIVNLRVKSTWTLSFEWSRYNLQTITLRRAERGLLAGCRFLDIYYDREEDAWGDTGLADLCRFLPSLDTVRFALSEDQCHGQPVIPARQLVFSGVLPTLLNGCPEIKRIAIHMTYQQRYQVLDWPDLSELTGLEELIFIFEEPPWDLEVYEYAESDSDSDSGTDGDINTPYQSRNRLCPKLQLRTIRYTAQAALRQGANVIITGMEEWGQRLIDGLKLGIQWQIVPAQQAFASQNTLSLVNLCDYESFVGEREWEVQTIWDFRLWP</sequence>
<dbReference type="Pfam" id="PF00646">
    <property type="entry name" value="F-box"/>
    <property type="match status" value="1"/>
</dbReference>
<evidence type="ECO:0000259" key="1">
    <source>
        <dbReference type="Pfam" id="PF00646"/>
    </source>
</evidence>
<feature type="domain" description="F-box" evidence="1">
    <location>
        <begin position="11"/>
        <end position="38"/>
    </location>
</feature>
<proteinExistence type="predicted"/>
<dbReference type="InParanoid" id="K1VU99"/>
<gene>
    <name evidence="2" type="ORF">A1Q2_02546</name>
</gene>
<evidence type="ECO:0000313" key="2">
    <source>
        <dbReference type="EMBL" id="EKD03097.1"/>
    </source>
</evidence>
<evidence type="ECO:0000313" key="3">
    <source>
        <dbReference type="Proteomes" id="UP000006757"/>
    </source>
</evidence>
<keyword evidence="3" id="KW-1185">Reference proteome</keyword>
<comment type="caution">
    <text evidence="2">The sequence shown here is derived from an EMBL/GenBank/DDBJ whole genome shotgun (WGS) entry which is preliminary data.</text>
</comment>
<name>K1VU99_TRIAC</name>